<dbReference type="Proteomes" id="UP000193929">
    <property type="component" value="Unassembled WGS sequence"/>
</dbReference>
<dbReference type="PROSITE" id="PS50847">
    <property type="entry name" value="GRAM_POS_ANCHORING"/>
    <property type="match status" value="1"/>
</dbReference>
<dbReference type="EMBL" id="NCVF01000021">
    <property type="protein sequence ID" value="ORO94609.1"/>
    <property type="molecule type" value="Genomic_DNA"/>
</dbReference>
<evidence type="ECO:0000256" key="5">
    <source>
        <dbReference type="SAM" id="MobiDB-lite"/>
    </source>
</evidence>
<protein>
    <submittedName>
        <fullName evidence="8">Peptidase</fullName>
    </submittedName>
</protein>
<evidence type="ECO:0000256" key="2">
    <source>
        <dbReference type="ARBA" id="ARBA00022525"/>
    </source>
</evidence>
<dbReference type="AlphaFoldDB" id="A0A1X1K5J0"/>
<keyword evidence="1" id="KW-0134">Cell wall</keyword>
<evidence type="ECO:0000256" key="6">
    <source>
        <dbReference type="SAM" id="SignalP"/>
    </source>
</evidence>
<sequence length="1035" mass="115913">MKKDTIQKYSLRKYKGIGAASVLLGMMVVGASPVLAEETTNTANETTVTPAKDNVEMETLSNGTGSYTMPKMHVFDGLNYHATGTEDGYERNHRENEGRAKYNLDRVEKETIKKQGEDNFKDSKISYVTKEGEVLKEESDVEIPVGDKHLSSTTMDYKIRGLFGKRYEGNVANLTNDVLSKIKEADKVLEKNGEKYHKIDTEVDKHEGTTKETTFNDITVHANPGNLHNEDGSIRYNNIKEGSRVWLVSETDEGKYGKYVLATKPTTANDSWAVETFKQGENDAKDFTKENITTDGGIKEGDTILVVEKNEVALKESVSTATEQEAYTAGAFFNEKALEEGLNNLLDERLRDLKDEDVTNSEKEKTWEEIYKVTLTNKNAVDNKNRPTYSVHQEFNGYIRENGKFVKYNDVTEYITKLKEMFGEKEITVGWKNSRDKVEPKFVGNIEEFKDTANYESEKANVTKFKEAHKAIQYVDQVPTNANFVKNVFEVNVDFKLGDKSTDSYYPSEDDDSNQPEKTYLAYRFGYFGSKYYSEDTRYQYGLGQLYKEYEKDGVRYRIAAPTKYEQHASISEPIYSEIHYYDLYQPTRAYHISDQLTNVKNIYAKEETETTESKGSVIVKYELADGTSIKESTDVVKDAVISSTETKYYLNKDNQKVVVGTPTTTNKEVSYDATTVKLQEITKDGKKYKLVGLKTGSPAETGKVASGTTEITYVYKLATGGNVFAKYMLEGTTTEIAAGKLLTQDASIGDEYTSTAPKVGTILQKDGKSYFYKGHRATSAPEIGTVDENEKTVIYDFLEYFSEKGEPEVQPELPEGIVSEKGEPEVRPELPEGVVSEKGEPEVRPELPEGIVSEKGEPEVRPELPEGVVSEKGEPAIHPVAPLLITRHIIIGSNEELIPIQIGKLAPKSDIISKNGKKYRYTMTHEKDGIITHLYTEVIGDDVTKPQNQEYLQSNPVKIDEPTKQEGSHQDEAVAQEEDKSSQGQHSESGEELPQTGQAELPNTGTEDNARLAALGLFGVLSGFGIVARKKKED</sequence>
<keyword evidence="4" id="KW-0572">Peptidoglycan-anchor</keyword>
<accession>A0A1X1K5J0</accession>
<evidence type="ECO:0000256" key="4">
    <source>
        <dbReference type="ARBA" id="ARBA00023088"/>
    </source>
</evidence>
<proteinExistence type="predicted"/>
<dbReference type="Pfam" id="PF00746">
    <property type="entry name" value="Gram_pos_anchor"/>
    <property type="match status" value="1"/>
</dbReference>
<dbReference type="InterPro" id="IPR005877">
    <property type="entry name" value="YSIRK_signal_dom"/>
</dbReference>
<gene>
    <name evidence="8" type="ORF">B7700_04290</name>
</gene>
<feature type="compositionally biased region" description="Basic and acidic residues" evidence="5">
    <location>
        <begin position="959"/>
        <end position="982"/>
    </location>
</feature>
<dbReference type="RefSeq" id="WP_084887354.1">
    <property type="nucleotide sequence ID" value="NZ_JAJDLX010000010.1"/>
</dbReference>
<keyword evidence="3 6" id="KW-0732">Signal</keyword>
<reference evidence="8 9" key="1">
    <citation type="journal article" date="2016" name="Eur. J. Clin. Microbiol. Infect. Dis.">
        <title>Whole genome sequencing as a tool for phylogenetic analysis of clinical strains of Mitis group streptococci.</title>
        <authorList>
            <person name="Rasmussen L.H."/>
            <person name="Dargis R."/>
            <person name="Hojholt K."/>
            <person name="Christensen J.J."/>
            <person name="Skovgaard O."/>
            <person name="Justesen U.S."/>
            <person name="Rosenvinge F.S."/>
            <person name="Moser C."/>
            <person name="Lukjancenko O."/>
            <person name="Rasmussen S."/>
            <person name="Nielsen X.C."/>
        </authorList>
    </citation>
    <scope>NUCLEOTIDE SEQUENCE [LARGE SCALE GENOMIC DNA]</scope>
    <source>
        <strain evidence="8 9">RH_50275_09</strain>
    </source>
</reference>
<dbReference type="InterPro" id="IPR019931">
    <property type="entry name" value="LPXTG_anchor"/>
</dbReference>
<evidence type="ECO:0000256" key="1">
    <source>
        <dbReference type="ARBA" id="ARBA00022512"/>
    </source>
</evidence>
<evidence type="ECO:0000313" key="8">
    <source>
        <dbReference type="EMBL" id="ORO94609.1"/>
    </source>
</evidence>
<name>A0A1X1K5J0_STRMT</name>
<dbReference type="Pfam" id="PF04650">
    <property type="entry name" value="YSIRK_signal"/>
    <property type="match status" value="1"/>
</dbReference>
<keyword evidence="2" id="KW-0964">Secreted</keyword>
<feature type="compositionally biased region" description="Polar residues" evidence="5">
    <location>
        <begin position="996"/>
        <end position="1008"/>
    </location>
</feature>
<evidence type="ECO:0000313" key="9">
    <source>
        <dbReference type="Proteomes" id="UP000193929"/>
    </source>
</evidence>
<evidence type="ECO:0000259" key="7">
    <source>
        <dbReference type="PROSITE" id="PS50847"/>
    </source>
</evidence>
<feature type="signal peptide" evidence="6">
    <location>
        <begin position="1"/>
        <end position="36"/>
    </location>
</feature>
<evidence type="ECO:0000256" key="3">
    <source>
        <dbReference type="ARBA" id="ARBA00022729"/>
    </source>
</evidence>
<feature type="chain" id="PRO_5012913805" evidence="6">
    <location>
        <begin position="37"/>
        <end position="1035"/>
    </location>
</feature>
<organism evidence="8 9">
    <name type="scientific">Streptococcus mitis</name>
    <dbReference type="NCBI Taxonomy" id="28037"/>
    <lineage>
        <taxon>Bacteria</taxon>
        <taxon>Bacillati</taxon>
        <taxon>Bacillota</taxon>
        <taxon>Bacilli</taxon>
        <taxon>Lactobacillales</taxon>
        <taxon>Streptococcaceae</taxon>
        <taxon>Streptococcus</taxon>
        <taxon>Streptococcus mitis group</taxon>
    </lineage>
</organism>
<dbReference type="NCBIfam" id="TIGR01167">
    <property type="entry name" value="LPXTG_anchor"/>
    <property type="match status" value="1"/>
</dbReference>
<feature type="region of interest" description="Disordered" evidence="5">
    <location>
        <begin position="956"/>
        <end position="1008"/>
    </location>
</feature>
<feature type="domain" description="Gram-positive cocci surface proteins LPxTG" evidence="7">
    <location>
        <begin position="1002"/>
        <end position="1035"/>
    </location>
</feature>
<dbReference type="NCBIfam" id="TIGR01168">
    <property type="entry name" value="YSIRK_signal"/>
    <property type="match status" value="1"/>
</dbReference>
<comment type="caution">
    <text evidence="8">The sequence shown here is derived from an EMBL/GenBank/DDBJ whole genome shotgun (WGS) entry which is preliminary data.</text>
</comment>